<feature type="compositionally biased region" description="Polar residues" evidence="1">
    <location>
        <begin position="1"/>
        <end position="10"/>
    </location>
</feature>
<feature type="region of interest" description="Disordered" evidence="1">
    <location>
        <begin position="1"/>
        <end position="28"/>
    </location>
</feature>
<evidence type="ECO:0000256" key="1">
    <source>
        <dbReference type="SAM" id="MobiDB-lite"/>
    </source>
</evidence>
<proteinExistence type="predicted"/>
<reference evidence="3" key="1">
    <citation type="submission" date="2016-11" db="UniProtKB">
        <authorList>
            <consortium name="WormBaseParasite"/>
        </authorList>
    </citation>
    <scope>IDENTIFICATION</scope>
</reference>
<dbReference type="Proteomes" id="UP000095287">
    <property type="component" value="Unplaced"/>
</dbReference>
<dbReference type="AlphaFoldDB" id="A0A1I7YSM5"/>
<accession>A0A1I7YSM5</accession>
<evidence type="ECO:0000313" key="3">
    <source>
        <dbReference type="WBParaSite" id="L893_g19301.t1"/>
    </source>
</evidence>
<name>A0A1I7YSM5_9BILA</name>
<dbReference type="WBParaSite" id="L893_g19301.t1">
    <property type="protein sequence ID" value="L893_g19301.t1"/>
    <property type="gene ID" value="L893_g19301"/>
</dbReference>
<evidence type="ECO:0000313" key="2">
    <source>
        <dbReference type="Proteomes" id="UP000095287"/>
    </source>
</evidence>
<keyword evidence="2" id="KW-1185">Reference proteome</keyword>
<organism evidence="2 3">
    <name type="scientific">Steinernema glaseri</name>
    <dbReference type="NCBI Taxonomy" id="37863"/>
    <lineage>
        <taxon>Eukaryota</taxon>
        <taxon>Metazoa</taxon>
        <taxon>Ecdysozoa</taxon>
        <taxon>Nematoda</taxon>
        <taxon>Chromadorea</taxon>
        <taxon>Rhabditida</taxon>
        <taxon>Tylenchina</taxon>
        <taxon>Panagrolaimomorpha</taxon>
        <taxon>Strongyloidoidea</taxon>
        <taxon>Steinernematidae</taxon>
        <taxon>Steinernema</taxon>
    </lineage>
</organism>
<protein>
    <submittedName>
        <fullName evidence="3">Uncharacterized protein</fullName>
    </submittedName>
</protein>
<sequence length="120" mass="13860">MNGHRLTQVSRPDVETPGGAEEGDWRLSHPHNMKKKIMPIRFEPRHRLRRLEPPCARAKKARFQGGLQPPRDRFSALHHRLAETPLAIYKEPGYVRLFTPLAPSLAHRFHPLSAISAFFR</sequence>